<dbReference type="Proteomes" id="UP000235145">
    <property type="component" value="Unassembled WGS sequence"/>
</dbReference>
<reference evidence="1 2" key="1">
    <citation type="journal article" date="2017" name="Nat. Commun.">
        <title>Genome assembly with in vitro proximity ligation data and whole-genome triplication in lettuce.</title>
        <authorList>
            <person name="Reyes-Chin-Wo S."/>
            <person name="Wang Z."/>
            <person name="Yang X."/>
            <person name="Kozik A."/>
            <person name="Arikit S."/>
            <person name="Song C."/>
            <person name="Xia L."/>
            <person name="Froenicke L."/>
            <person name="Lavelle D.O."/>
            <person name="Truco M.J."/>
            <person name="Xia R."/>
            <person name="Zhu S."/>
            <person name="Xu C."/>
            <person name="Xu H."/>
            <person name="Xu X."/>
            <person name="Cox K."/>
            <person name="Korf I."/>
            <person name="Meyers B.C."/>
            <person name="Michelmore R.W."/>
        </authorList>
    </citation>
    <scope>NUCLEOTIDE SEQUENCE [LARGE SCALE GENOMIC DNA]</scope>
    <source>
        <strain evidence="2">cv. Salinas</strain>
        <tissue evidence="1">Seedlings</tissue>
    </source>
</reference>
<evidence type="ECO:0000313" key="1">
    <source>
        <dbReference type="EMBL" id="KAJ0194899.1"/>
    </source>
</evidence>
<protein>
    <submittedName>
        <fullName evidence="1">Uncharacterized protein</fullName>
    </submittedName>
</protein>
<proteinExistence type="predicted"/>
<dbReference type="AlphaFoldDB" id="A0A9R1X1N6"/>
<name>A0A9R1X1N6_LACSA</name>
<evidence type="ECO:0000313" key="2">
    <source>
        <dbReference type="Proteomes" id="UP000235145"/>
    </source>
</evidence>
<accession>A0A9R1X1N6</accession>
<comment type="caution">
    <text evidence="1">The sequence shown here is derived from an EMBL/GenBank/DDBJ whole genome shotgun (WGS) entry which is preliminary data.</text>
</comment>
<dbReference type="EMBL" id="NBSK02000007">
    <property type="protein sequence ID" value="KAJ0194899.1"/>
    <property type="molecule type" value="Genomic_DNA"/>
</dbReference>
<organism evidence="1 2">
    <name type="scientific">Lactuca sativa</name>
    <name type="common">Garden lettuce</name>
    <dbReference type="NCBI Taxonomy" id="4236"/>
    <lineage>
        <taxon>Eukaryota</taxon>
        <taxon>Viridiplantae</taxon>
        <taxon>Streptophyta</taxon>
        <taxon>Embryophyta</taxon>
        <taxon>Tracheophyta</taxon>
        <taxon>Spermatophyta</taxon>
        <taxon>Magnoliopsida</taxon>
        <taxon>eudicotyledons</taxon>
        <taxon>Gunneridae</taxon>
        <taxon>Pentapetalae</taxon>
        <taxon>asterids</taxon>
        <taxon>campanulids</taxon>
        <taxon>Asterales</taxon>
        <taxon>Asteraceae</taxon>
        <taxon>Cichorioideae</taxon>
        <taxon>Cichorieae</taxon>
        <taxon>Lactucinae</taxon>
        <taxon>Lactuca</taxon>
    </lineage>
</organism>
<gene>
    <name evidence="1" type="ORF">LSAT_V11C700359180</name>
</gene>
<sequence length="87" mass="9833">MIHRQKPIQMENKGQKSSTISKRCFVLSLDDGEPLARRNFADVLDSISRSHIISANRSRTQLPNTREAIPHINLCSQVTQTLLGFDT</sequence>
<keyword evidence="2" id="KW-1185">Reference proteome</keyword>